<organism evidence="1 2">
    <name type="scientific">Nicotiana tabacum</name>
    <name type="common">Common tobacco</name>
    <dbReference type="NCBI Taxonomy" id="4097"/>
    <lineage>
        <taxon>Eukaryota</taxon>
        <taxon>Viridiplantae</taxon>
        <taxon>Streptophyta</taxon>
        <taxon>Embryophyta</taxon>
        <taxon>Tracheophyta</taxon>
        <taxon>Spermatophyta</taxon>
        <taxon>Magnoliopsida</taxon>
        <taxon>eudicotyledons</taxon>
        <taxon>Gunneridae</taxon>
        <taxon>Pentapetalae</taxon>
        <taxon>asterids</taxon>
        <taxon>lamiids</taxon>
        <taxon>Solanales</taxon>
        <taxon>Solanaceae</taxon>
        <taxon>Nicotianoideae</taxon>
        <taxon>Nicotianeae</taxon>
        <taxon>Nicotiana</taxon>
    </lineage>
</organism>
<keyword evidence="1" id="KW-1185">Reference proteome</keyword>
<dbReference type="Proteomes" id="UP000790787">
    <property type="component" value="Chromosome 8"/>
</dbReference>
<reference evidence="2" key="2">
    <citation type="submission" date="2025-08" db="UniProtKB">
        <authorList>
            <consortium name="RefSeq"/>
        </authorList>
    </citation>
    <scope>IDENTIFICATION</scope>
    <source>
        <tissue evidence="2">Leaf</tissue>
    </source>
</reference>
<evidence type="ECO:0000313" key="1">
    <source>
        <dbReference type="Proteomes" id="UP000790787"/>
    </source>
</evidence>
<proteinExistence type="predicted"/>
<sequence>MSFKRSRVSRSDSFDHPNYPSSSSTQNPNKFFKPSFAVSSPVKASVGVGMKLCQQSLGNFLKECFFCKSSIQSDKSIFMYRSLAFCKEECRAIQMHFDEELVKQSKLSNKKVQH</sequence>
<name>A0AC58RW54_TOBAC</name>
<protein>
    <submittedName>
        <fullName evidence="2">Uncharacterized protein LOC142163549</fullName>
    </submittedName>
</protein>
<gene>
    <name evidence="2" type="primary">LOC142163549</name>
</gene>
<dbReference type="RefSeq" id="XP_075076950.1">
    <property type="nucleotide sequence ID" value="XM_075220849.1"/>
</dbReference>
<accession>A0AC58RW54</accession>
<evidence type="ECO:0000313" key="2">
    <source>
        <dbReference type="RefSeq" id="XP_075076950.1"/>
    </source>
</evidence>
<reference evidence="1" key="1">
    <citation type="journal article" date="2014" name="Nat. Commun.">
        <title>The tobacco genome sequence and its comparison with those of tomato and potato.</title>
        <authorList>
            <person name="Sierro N."/>
            <person name="Battey J.N."/>
            <person name="Ouadi S."/>
            <person name="Bakaher N."/>
            <person name="Bovet L."/>
            <person name="Willig A."/>
            <person name="Goepfert S."/>
            <person name="Peitsch M.C."/>
            <person name="Ivanov N.V."/>
        </authorList>
    </citation>
    <scope>NUCLEOTIDE SEQUENCE [LARGE SCALE GENOMIC DNA]</scope>
</reference>